<keyword evidence="3" id="KW-1185">Reference proteome</keyword>
<dbReference type="EMBL" id="JBIYDN010000049">
    <property type="protein sequence ID" value="MFK4448352.1"/>
    <property type="molecule type" value="Genomic_DNA"/>
</dbReference>
<feature type="compositionally biased region" description="Basic and acidic residues" evidence="1">
    <location>
        <begin position="7"/>
        <end position="20"/>
    </location>
</feature>
<reference evidence="2 3" key="1">
    <citation type="submission" date="2024-10" db="EMBL/GenBank/DDBJ databases">
        <authorList>
            <person name="Deangelis K."/>
            <person name="Huntemann M."/>
            <person name="Clum A."/>
            <person name="Wang J."/>
            <person name="Palaniappan K."/>
            <person name="Ritter S."/>
            <person name="Chen I.-M."/>
            <person name="Stamatis D."/>
            <person name="Reddy T."/>
            <person name="O'Malley R."/>
            <person name="Daum C."/>
            <person name="Ng V."/>
            <person name="Ivanova N."/>
            <person name="Kyrpides N."/>
            <person name="Woyke T."/>
        </authorList>
    </citation>
    <scope>NUCLEOTIDE SEQUENCE [LARGE SCALE GENOMIC DNA]</scope>
    <source>
        <strain evidence="2 3">GAS97</strain>
    </source>
</reference>
<protein>
    <submittedName>
        <fullName evidence="2">Uncharacterized protein</fullName>
    </submittedName>
</protein>
<dbReference type="RefSeq" id="WP_404614570.1">
    <property type="nucleotide sequence ID" value="NZ_JBIYDN010000049.1"/>
</dbReference>
<evidence type="ECO:0000313" key="2">
    <source>
        <dbReference type="EMBL" id="MFK4448352.1"/>
    </source>
</evidence>
<comment type="caution">
    <text evidence="2">The sequence shown here is derived from an EMBL/GenBank/DDBJ whole genome shotgun (WGS) entry which is preliminary data.</text>
</comment>
<evidence type="ECO:0000256" key="1">
    <source>
        <dbReference type="SAM" id="MobiDB-lite"/>
    </source>
</evidence>
<feature type="region of interest" description="Disordered" evidence="1">
    <location>
        <begin position="1"/>
        <end position="20"/>
    </location>
</feature>
<gene>
    <name evidence="2" type="ORF">ABH943_008396</name>
</gene>
<dbReference type="InterPro" id="IPR056123">
    <property type="entry name" value="DUF7706"/>
</dbReference>
<dbReference type="Pfam" id="PF24806">
    <property type="entry name" value="DUF7706"/>
    <property type="match status" value="1"/>
</dbReference>
<evidence type="ECO:0000313" key="3">
    <source>
        <dbReference type="Proteomes" id="UP001620514"/>
    </source>
</evidence>
<accession>A0ABW8MYA4</accession>
<name>A0ABW8MYA4_9BURK</name>
<organism evidence="2 3">
    <name type="scientific">Caballeronia udeis</name>
    <dbReference type="NCBI Taxonomy" id="1232866"/>
    <lineage>
        <taxon>Bacteria</taxon>
        <taxon>Pseudomonadati</taxon>
        <taxon>Pseudomonadota</taxon>
        <taxon>Betaproteobacteria</taxon>
        <taxon>Burkholderiales</taxon>
        <taxon>Burkholderiaceae</taxon>
        <taxon>Caballeronia</taxon>
    </lineage>
</organism>
<sequence length="88" mass="10060">MSFQTKVDTRQRTQEEIDRDTPVTVTATMLPEVAEQLAQFAKRSLFDTFYEMTEAHLPHEERQRRASLMITGIEAVASGLRDAGYSPR</sequence>
<proteinExistence type="predicted"/>
<dbReference type="Proteomes" id="UP001620514">
    <property type="component" value="Unassembled WGS sequence"/>
</dbReference>
<reference evidence="2 3" key="2">
    <citation type="submission" date="2024-11" db="EMBL/GenBank/DDBJ databases">
        <title>Using genomics to understand microbial adaptation to soil warming.</title>
        <authorList>
            <person name="Deangelis K.M. PhD."/>
        </authorList>
    </citation>
    <scope>NUCLEOTIDE SEQUENCE [LARGE SCALE GENOMIC DNA]</scope>
    <source>
        <strain evidence="2 3">GAS97</strain>
    </source>
</reference>